<gene>
    <name evidence="3" type="ORF">GB927_028730</name>
</gene>
<dbReference type="RefSeq" id="WP_256120654.1">
    <property type="nucleotide sequence ID" value="NZ_WHSB02000017.1"/>
</dbReference>
<dbReference type="InterPro" id="IPR036629">
    <property type="entry name" value="YjbJ_sf"/>
</dbReference>
<proteinExistence type="inferred from homology"/>
<dbReference type="Pfam" id="PF05532">
    <property type="entry name" value="CsbD"/>
    <property type="match status" value="1"/>
</dbReference>
<protein>
    <submittedName>
        <fullName evidence="3">CsbD family protein</fullName>
    </submittedName>
</protein>
<evidence type="ECO:0000256" key="1">
    <source>
        <dbReference type="ARBA" id="ARBA00009129"/>
    </source>
</evidence>
<name>A0ABT1RFT5_9HYPH</name>
<dbReference type="SUPFAM" id="SSF69047">
    <property type="entry name" value="Hypothetical protein YjbJ"/>
    <property type="match status" value="1"/>
</dbReference>
<dbReference type="PANTHER" id="PTHR34977:SF1">
    <property type="entry name" value="UPF0337 PROTEIN YJBJ"/>
    <property type="match status" value="1"/>
</dbReference>
<dbReference type="Gene3D" id="1.10.1470.10">
    <property type="entry name" value="YjbJ"/>
    <property type="match status" value="1"/>
</dbReference>
<organism evidence="3 4">
    <name type="scientific">Shinella lacus</name>
    <dbReference type="NCBI Taxonomy" id="2654216"/>
    <lineage>
        <taxon>Bacteria</taxon>
        <taxon>Pseudomonadati</taxon>
        <taxon>Pseudomonadota</taxon>
        <taxon>Alphaproteobacteria</taxon>
        <taxon>Hyphomicrobiales</taxon>
        <taxon>Rhizobiaceae</taxon>
        <taxon>Shinella</taxon>
    </lineage>
</organism>
<dbReference type="InterPro" id="IPR026042">
    <property type="entry name" value="YjbJ"/>
</dbReference>
<dbReference type="InterPro" id="IPR008462">
    <property type="entry name" value="CsbD"/>
</dbReference>
<dbReference type="InterPro" id="IPR050423">
    <property type="entry name" value="UPF0337_stress_rsp"/>
</dbReference>
<comment type="similarity">
    <text evidence="1">Belongs to the UPF0337 (CsbD) family.</text>
</comment>
<comment type="caution">
    <text evidence="3">The sequence shown here is derived from an EMBL/GenBank/DDBJ whole genome shotgun (WGS) entry which is preliminary data.</text>
</comment>
<keyword evidence="4" id="KW-1185">Reference proteome</keyword>
<feature type="domain" description="CsbD-like" evidence="2">
    <location>
        <begin position="4"/>
        <end position="56"/>
    </location>
</feature>
<dbReference type="PIRSF" id="PIRSF039008">
    <property type="entry name" value="YjbJ"/>
    <property type="match status" value="1"/>
</dbReference>
<evidence type="ECO:0000259" key="2">
    <source>
        <dbReference type="Pfam" id="PF05532"/>
    </source>
</evidence>
<accession>A0ABT1RFT5</accession>
<evidence type="ECO:0000313" key="3">
    <source>
        <dbReference type="EMBL" id="MCQ4634051.1"/>
    </source>
</evidence>
<dbReference type="Proteomes" id="UP000996601">
    <property type="component" value="Unassembled WGS sequence"/>
</dbReference>
<dbReference type="EMBL" id="WHSB02000017">
    <property type="protein sequence ID" value="MCQ4634051.1"/>
    <property type="molecule type" value="Genomic_DNA"/>
</dbReference>
<evidence type="ECO:0000313" key="4">
    <source>
        <dbReference type="Proteomes" id="UP000996601"/>
    </source>
</evidence>
<sequence>MNWDIIEGKWTEYKGKAQTQWGKLTDDDLDVIQGRRVELSGKIQQRYGLAKEEAERQIDDWAQRH</sequence>
<reference evidence="3" key="1">
    <citation type="submission" date="2021-07" db="EMBL/GenBank/DDBJ databases">
        <title>Shinella sp. nov., a novel member of the genus Shinella from water.</title>
        <authorList>
            <person name="Deng Y."/>
        </authorList>
    </citation>
    <scope>NUCLEOTIDE SEQUENCE</scope>
    <source>
        <strain evidence="3">CPCC 100929</strain>
    </source>
</reference>
<dbReference type="PANTHER" id="PTHR34977">
    <property type="entry name" value="UPF0337 PROTEIN YJBJ"/>
    <property type="match status" value="1"/>
</dbReference>